<keyword evidence="2" id="KW-1185">Reference proteome</keyword>
<dbReference type="AlphaFoldDB" id="A0A1H3NDF0"/>
<organism evidence="1 2">
    <name type="scientific">Hymenobacter psychrophilus</name>
    <dbReference type="NCBI Taxonomy" id="651662"/>
    <lineage>
        <taxon>Bacteria</taxon>
        <taxon>Pseudomonadati</taxon>
        <taxon>Bacteroidota</taxon>
        <taxon>Cytophagia</taxon>
        <taxon>Cytophagales</taxon>
        <taxon>Hymenobacteraceae</taxon>
        <taxon>Hymenobacter</taxon>
    </lineage>
</organism>
<reference evidence="2" key="1">
    <citation type="submission" date="2016-10" db="EMBL/GenBank/DDBJ databases">
        <authorList>
            <person name="Varghese N."/>
            <person name="Submissions S."/>
        </authorList>
    </citation>
    <scope>NUCLEOTIDE SEQUENCE [LARGE SCALE GENOMIC DNA]</scope>
    <source>
        <strain evidence="2">CGMCC 1.8975</strain>
    </source>
</reference>
<dbReference type="STRING" id="651662.SAMN04488069_11653"/>
<dbReference type="Proteomes" id="UP000199249">
    <property type="component" value="Unassembled WGS sequence"/>
</dbReference>
<dbReference type="RefSeq" id="WP_092743322.1">
    <property type="nucleotide sequence ID" value="NZ_FNOV01000016.1"/>
</dbReference>
<name>A0A1H3NDF0_9BACT</name>
<evidence type="ECO:0000313" key="2">
    <source>
        <dbReference type="Proteomes" id="UP000199249"/>
    </source>
</evidence>
<evidence type="ECO:0000313" key="1">
    <source>
        <dbReference type="EMBL" id="SDY86957.1"/>
    </source>
</evidence>
<dbReference type="OrthoDB" id="886004at2"/>
<proteinExistence type="predicted"/>
<protein>
    <submittedName>
        <fullName evidence="1">Uncharacterized protein</fullName>
    </submittedName>
</protein>
<dbReference type="EMBL" id="FNOV01000016">
    <property type="protein sequence ID" value="SDY86957.1"/>
    <property type="molecule type" value="Genomic_DNA"/>
</dbReference>
<accession>A0A1H3NDF0</accession>
<gene>
    <name evidence="1" type="ORF">SAMN04488069_11653</name>
</gene>
<sequence length="118" mass="12132">MFTALQFSQLAAAAWSGPVAGHVAAISYNVTPCGHAVARFSISYHLGGVCYLQLSPCPFAAIAAAVAQAAAAGVPVCRRHARAALARAAAALCGVRALVRPGFACRARARRVAHRLHA</sequence>